<keyword evidence="2" id="KW-1185">Reference proteome</keyword>
<dbReference type="AlphaFoldDB" id="A0A1I4XWM6"/>
<evidence type="ECO:0000313" key="1">
    <source>
        <dbReference type="EMBL" id="SFN30268.1"/>
    </source>
</evidence>
<reference evidence="2" key="1">
    <citation type="submission" date="2016-10" db="EMBL/GenBank/DDBJ databases">
        <authorList>
            <person name="Varghese N."/>
            <person name="Submissions S."/>
        </authorList>
    </citation>
    <scope>NUCLEOTIDE SEQUENCE [LARGE SCALE GENOMIC DNA]</scope>
    <source>
        <strain evidence="2">Nm44</strain>
    </source>
</reference>
<dbReference type="Proteomes" id="UP000183287">
    <property type="component" value="Unassembled WGS sequence"/>
</dbReference>
<name>A0A1I4XWM6_9PROT</name>
<proteinExistence type="predicted"/>
<dbReference type="EMBL" id="FOUB01000190">
    <property type="protein sequence ID" value="SFN30268.1"/>
    <property type="molecule type" value="Genomic_DNA"/>
</dbReference>
<sequence length="110" mass="12862">AGRRKKLIILVMKKEKLELYTDYLISNNGYATVTGLSAMLNGEVSHDQVTRFLSERDYTSKDLWRLVKSTVRQVEREAGCLIFDDTIQEKEWTDENEIMCWLMIIVKDGR</sequence>
<feature type="non-terminal residue" evidence="1">
    <location>
        <position position="1"/>
    </location>
</feature>
<organism evidence="1 2">
    <name type="scientific">Nitrosomonas communis</name>
    <dbReference type="NCBI Taxonomy" id="44574"/>
    <lineage>
        <taxon>Bacteria</taxon>
        <taxon>Pseudomonadati</taxon>
        <taxon>Pseudomonadota</taxon>
        <taxon>Betaproteobacteria</taxon>
        <taxon>Nitrosomonadales</taxon>
        <taxon>Nitrosomonadaceae</taxon>
        <taxon>Nitrosomonas</taxon>
    </lineage>
</organism>
<evidence type="ECO:0000313" key="2">
    <source>
        <dbReference type="Proteomes" id="UP000183287"/>
    </source>
</evidence>
<protein>
    <recommendedName>
        <fullName evidence="3">DDE superfamily endonuclease</fullName>
    </recommendedName>
</protein>
<evidence type="ECO:0008006" key="3">
    <source>
        <dbReference type="Google" id="ProtNLM"/>
    </source>
</evidence>
<gene>
    <name evidence="1" type="ORF">SAMN05421863_11901</name>
</gene>
<accession>A0A1I4XWM6</accession>